<evidence type="ECO:0000313" key="2">
    <source>
        <dbReference type="EMBL" id="GGU95332.1"/>
    </source>
</evidence>
<protein>
    <submittedName>
        <fullName evidence="2">Uncharacterized protein</fullName>
    </submittedName>
</protein>
<evidence type="ECO:0000313" key="3">
    <source>
        <dbReference type="Proteomes" id="UP000610124"/>
    </source>
</evidence>
<feature type="region of interest" description="Disordered" evidence="1">
    <location>
        <begin position="31"/>
        <end position="55"/>
    </location>
</feature>
<name>A0A8H9LXT6_KITAU</name>
<dbReference type="GeneID" id="97488608"/>
<dbReference type="RefSeq" id="WP_157881751.1">
    <property type="nucleotide sequence ID" value="NZ_BMUB01000017.1"/>
</dbReference>
<sequence length="55" mass="5903">MKVEASGRGRAAAGTCVEVWLPDTDGRIRTIEPHENRLPGRPGAEQAPLRPVAVL</sequence>
<dbReference type="EMBL" id="BMUB01000017">
    <property type="protein sequence ID" value="GGU95332.1"/>
    <property type="molecule type" value="Genomic_DNA"/>
</dbReference>
<dbReference type="Proteomes" id="UP000610124">
    <property type="component" value="Unassembled WGS sequence"/>
</dbReference>
<accession>A0A8H9LXT6</accession>
<gene>
    <name evidence="2" type="ORF">GCM10010502_56430</name>
</gene>
<proteinExistence type="predicted"/>
<reference evidence="2" key="1">
    <citation type="journal article" date="2014" name="Int. J. Syst. Evol. Microbiol.">
        <title>Complete genome sequence of Corynebacterium casei LMG S-19264T (=DSM 44701T), isolated from a smear-ripened cheese.</title>
        <authorList>
            <consortium name="US DOE Joint Genome Institute (JGI-PGF)"/>
            <person name="Walter F."/>
            <person name="Albersmeier A."/>
            <person name="Kalinowski J."/>
            <person name="Ruckert C."/>
        </authorList>
    </citation>
    <scope>NUCLEOTIDE SEQUENCE</scope>
    <source>
        <strain evidence="2">JCM 4434</strain>
    </source>
</reference>
<organism evidence="2 3">
    <name type="scientific">Kitasatospora aureofaciens</name>
    <name type="common">Streptomyces aureofaciens</name>
    <dbReference type="NCBI Taxonomy" id="1894"/>
    <lineage>
        <taxon>Bacteria</taxon>
        <taxon>Bacillati</taxon>
        <taxon>Actinomycetota</taxon>
        <taxon>Actinomycetes</taxon>
        <taxon>Kitasatosporales</taxon>
        <taxon>Streptomycetaceae</taxon>
        <taxon>Kitasatospora</taxon>
    </lineage>
</organism>
<comment type="caution">
    <text evidence="2">The sequence shown here is derived from an EMBL/GenBank/DDBJ whole genome shotgun (WGS) entry which is preliminary data.</text>
</comment>
<dbReference type="AlphaFoldDB" id="A0A8H9LXT6"/>
<reference evidence="2" key="2">
    <citation type="submission" date="2020-09" db="EMBL/GenBank/DDBJ databases">
        <authorList>
            <person name="Sun Q."/>
            <person name="Ohkuma M."/>
        </authorList>
    </citation>
    <scope>NUCLEOTIDE SEQUENCE</scope>
    <source>
        <strain evidence="2">JCM 4434</strain>
    </source>
</reference>
<evidence type="ECO:0000256" key="1">
    <source>
        <dbReference type="SAM" id="MobiDB-lite"/>
    </source>
</evidence>